<accession>A0A131ZY72</accession>
<evidence type="ECO:0000313" key="8">
    <source>
        <dbReference type="Proteomes" id="UP000616769"/>
    </source>
</evidence>
<dbReference type="CDD" id="cd15856">
    <property type="entry name" value="SNARE_SNAP29C"/>
    <property type="match status" value="1"/>
</dbReference>
<dbReference type="GO" id="GO:0005886">
    <property type="term" value="C:plasma membrane"/>
    <property type="evidence" value="ECO:0007669"/>
    <property type="project" value="TreeGrafter"/>
</dbReference>
<dbReference type="GO" id="GO:0016082">
    <property type="term" value="P:synaptic vesicle priming"/>
    <property type="evidence" value="ECO:0007669"/>
    <property type="project" value="TreeGrafter"/>
</dbReference>
<gene>
    <name evidence="7" type="ORF">QR98_0022320</name>
</gene>
<feature type="compositionally biased region" description="Polar residues" evidence="5">
    <location>
        <begin position="1"/>
        <end position="14"/>
    </location>
</feature>
<dbReference type="EMBL" id="JXLN01006172">
    <property type="protein sequence ID" value="KPM03798.1"/>
    <property type="molecule type" value="Genomic_DNA"/>
</dbReference>
<dbReference type="InterPro" id="IPR000727">
    <property type="entry name" value="T_SNARE_dom"/>
</dbReference>
<dbReference type="Gene3D" id="1.20.5.110">
    <property type="match status" value="2"/>
</dbReference>
<comment type="similarity">
    <text evidence="1">Belongs to the SNAP-25 family.</text>
</comment>
<dbReference type="OrthoDB" id="18679at2759"/>
<evidence type="ECO:0000259" key="6">
    <source>
        <dbReference type="PROSITE" id="PS50192"/>
    </source>
</evidence>
<sequence length="270" mass="30565">MSSGIRNGISSNVPQIDDVDDDAFLNHPRQGSKGYYLENDSFNSSASDKRQQLLEEKRKVEERTLQSTKNSLRLIYETEKVGVQTAEELLHQREQLDNVNDKLDSINSIMRVSQKHLTSMKSMFGGFKNFFSKSQDKPLMHPPSSQSTRSSSVGETKLRQTLDENFKNPSIVNDSRVEHNYDDNSSTKRTLAQTRNLSAHEIHSKQIDEQLDNNLAEMGQGISRLKALALGLGNEIDSQNKLLDRIATKSERAQDTVANQNRQMNRILKG</sequence>
<dbReference type="FunFam" id="1.20.5.110:FF:000041">
    <property type="entry name" value="Synaptosomal-associated protein 29"/>
    <property type="match status" value="1"/>
</dbReference>
<keyword evidence="2" id="KW-0813">Transport</keyword>
<dbReference type="GO" id="GO:0019905">
    <property type="term" value="F:syntaxin binding"/>
    <property type="evidence" value="ECO:0007669"/>
    <property type="project" value="TreeGrafter"/>
</dbReference>
<evidence type="ECO:0000313" key="7">
    <source>
        <dbReference type="EMBL" id="KPM03798.1"/>
    </source>
</evidence>
<protein>
    <submittedName>
        <fullName evidence="7">Synaptosomal-associated protein 29-like protein</fullName>
    </submittedName>
</protein>
<dbReference type="GO" id="GO:0005484">
    <property type="term" value="F:SNAP receptor activity"/>
    <property type="evidence" value="ECO:0007669"/>
    <property type="project" value="TreeGrafter"/>
</dbReference>
<evidence type="ECO:0000256" key="4">
    <source>
        <dbReference type="ARBA" id="ARBA00023054"/>
    </source>
</evidence>
<dbReference type="AlphaFoldDB" id="A0A131ZY72"/>
<keyword evidence="4" id="KW-0175">Coiled coil</keyword>
<feature type="domain" description="T-SNARE coiled-coil homology" evidence="6">
    <location>
        <begin position="205"/>
        <end position="267"/>
    </location>
</feature>
<name>A0A131ZY72_SARSC</name>
<comment type="caution">
    <text evidence="7">The sequence shown here is derived from an EMBL/GenBank/DDBJ whole genome shotgun (WGS) entry which is preliminary data.</text>
</comment>
<dbReference type="GO" id="GO:0015031">
    <property type="term" value="P:protein transport"/>
    <property type="evidence" value="ECO:0007669"/>
    <property type="project" value="UniProtKB-KW"/>
</dbReference>
<reference evidence="7 8" key="1">
    <citation type="journal article" date="2015" name="Parasit. Vectors">
        <title>Draft genome of the scabies mite.</title>
        <authorList>
            <person name="Rider S.D.Jr."/>
            <person name="Morgan M.S."/>
            <person name="Arlian L.G."/>
        </authorList>
    </citation>
    <scope>NUCLEOTIDE SEQUENCE [LARGE SCALE GENOMIC DNA]</scope>
    <source>
        <strain evidence="7">Arlian Lab</strain>
    </source>
</reference>
<feature type="region of interest" description="Disordered" evidence="5">
    <location>
        <begin position="134"/>
        <end position="170"/>
    </location>
</feature>
<dbReference type="VEuPathDB" id="VectorBase:SSCA001606"/>
<organism evidence="7 8">
    <name type="scientific">Sarcoptes scabiei</name>
    <name type="common">Itch mite</name>
    <name type="synonym">Acarus scabiei</name>
    <dbReference type="NCBI Taxonomy" id="52283"/>
    <lineage>
        <taxon>Eukaryota</taxon>
        <taxon>Metazoa</taxon>
        <taxon>Ecdysozoa</taxon>
        <taxon>Arthropoda</taxon>
        <taxon>Chelicerata</taxon>
        <taxon>Arachnida</taxon>
        <taxon>Acari</taxon>
        <taxon>Acariformes</taxon>
        <taxon>Sarcoptiformes</taxon>
        <taxon>Astigmata</taxon>
        <taxon>Psoroptidia</taxon>
        <taxon>Sarcoptoidea</taxon>
        <taxon>Sarcoptidae</taxon>
        <taxon>Sarcoptinae</taxon>
        <taxon>Sarcoptes</taxon>
    </lineage>
</organism>
<dbReference type="PANTHER" id="PTHR19305:SF9">
    <property type="entry name" value="SYNAPTOSOMAL-ASSOCIATED PROTEIN 29"/>
    <property type="match status" value="1"/>
</dbReference>
<proteinExistence type="inferred from homology"/>
<evidence type="ECO:0000256" key="3">
    <source>
        <dbReference type="ARBA" id="ARBA00022927"/>
    </source>
</evidence>
<dbReference type="CDD" id="cd15887">
    <property type="entry name" value="SNARE_SNAP29N"/>
    <property type="match status" value="1"/>
</dbReference>
<evidence type="ECO:0000256" key="2">
    <source>
        <dbReference type="ARBA" id="ARBA00022448"/>
    </source>
</evidence>
<feature type="compositionally biased region" description="Basic and acidic residues" evidence="5">
    <location>
        <begin position="156"/>
        <end position="166"/>
    </location>
</feature>
<feature type="region of interest" description="Disordered" evidence="5">
    <location>
        <begin position="1"/>
        <end position="50"/>
    </location>
</feature>
<dbReference type="GO" id="GO:0098793">
    <property type="term" value="C:presynapse"/>
    <property type="evidence" value="ECO:0007669"/>
    <property type="project" value="GOC"/>
</dbReference>
<dbReference type="Proteomes" id="UP000616769">
    <property type="component" value="Unassembled WGS sequence"/>
</dbReference>
<dbReference type="SUPFAM" id="SSF58038">
    <property type="entry name" value="SNARE fusion complex"/>
    <property type="match status" value="2"/>
</dbReference>
<feature type="domain" description="T-SNARE coiled-coil homology" evidence="6">
    <location>
        <begin position="58"/>
        <end position="120"/>
    </location>
</feature>
<keyword evidence="3" id="KW-0653">Protein transport</keyword>
<dbReference type="PANTHER" id="PTHR19305">
    <property type="entry name" value="SYNAPTOSOMAL ASSOCIATED PROTEIN"/>
    <property type="match status" value="1"/>
</dbReference>
<dbReference type="Pfam" id="PF12352">
    <property type="entry name" value="V-SNARE_C"/>
    <property type="match status" value="1"/>
</dbReference>
<evidence type="ECO:0000256" key="5">
    <source>
        <dbReference type="SAM" id="MobiDB-lite"/>
    </source>
</evidence>
<evidence type="ECO:0000256" key="1">
    <source>
        <dbReference type="ARBA" id="ARBA00009480"/>
    </source>
</evidence>
<dbReference type="GO" id="GO:0031201">
    <property type="term" value="C:SNARE complex"/>
    <property type="evidence" value="ECO:0007669"/>
    <property type="project" value="TreeGrafter"/>
</dbReference>
<dbReference type="SMART" id="SM00397">
    <property type="entry name" value="t_SNARE"/>
    <property type="match status" value="2"/>
</dbReference>
<dbReference type="PROSITE" id="PS50192">
    <property type="entry name" value="T_SNARE"/>
    <property type="match status" value="2"/>
</dbReference>
<dbReference type="GO" id="GO:0031629">
    <property type="term" value="P:synaptic vesicle fusion to presynaptic active zone membrane"/>
    <property type="evidence" value="ECO:0007669"/>
    <property type="project" value="TreeGrafter"/>
</dbReference>